<name>A0ACC2XVG9_9TREE</name>
<comment type="caution">
    <text evidence="1">The sequence shown here is derived from an EMBL/GenBank/DDBJ whole genome shotgun (WGS) entry which is preliminary data.</text>
</comment>
<protein>
    <submittedName>
        <fullName evidence="1">Uncharacterized protein</fullName>
    </submittedName>
</protein>
<accession>A0ACC2XVG9</accession>
<proteinExistence type="predicted"/>
<reference evidence="1" key="1">
    <citation type="submission" date="2023-04" db="EMBL/GenBank/DDBJ databases">
        <title>Draft Genome sequencing of Naganishia species isolated from polar environments using Oxford Nanopore Technology.</title>
        <authorList>
            <person name="Leo P."/>
            <person name="Venkateswaran K."/>
        </authorList>
    </citation>
    <scope>NUCLEOTIDE SEQUENCE</scope>
    <source>
        <strain evidence="1">DBVPG 5303</strain>
    </source>
</reference>
<evidence type="ECO:0000313" key="2">
    <source>
        <dbReference type="Proteomes" id="UP001234202"/>
    </source>
</evidence>
<sequence>MIGSPEQINEMLELAAKQKIHPWIIKRPMKEVNQAVPDMHAGKARYRYVLVNEDNGGKL</sequence>
<keyword evidence="2" id="KW-1185">Reference proteome</keyword>
<organism evidence="1 2">
    <name type="scientific">Naganishia onofrii</name>
    <dbReference type="NCBI Taxonomy" id="1851511"/>
    <lineage>
        <taxon>Eukaryota</taxon>
        <taxon>Fungi</taxon>
        <taxon>Dikarya</taxon>
        <taxon>Basidiomycota</taxon>
        <taxon>Agaricomycotina</taxon>
        <taxon>Tremellomycetes</taxon>
        <taxon>Filobasidiales</taxon>
        <taxon>Filobasidiaceae</taxon>
        <taxon>Naganishia</taxon>
    </lineage>
</organism>
<evidence type="ECO:0000313" key="1">
    <source>
        <dbReference type="EMBL" id="KAJ9127257.1"/>
    </source>
</evidence>
<dbReference type="EMBL" id="JASBWV010000003">
    <property type="protein sequence ID" value="KAJ9127257.1"/>
    <property type="molecule type" value="Genomic_DNA"/>
</dbReference>
<dbReference type="Proteomes" id="UP001234202">
    <property type="component" value="Unassembled WGS sequence"/>
</dbReference>
<gene>
    <name evidence="1" type="ORF">QFC24_001495</name>
</gene>